<dbReference type="InParanoid" id="A0A136IMA2"/>
<evidence type="ECO:0000256" key="4">
    <source>
        <dbReference type="ARBA" id="ARBA00023136"/>
    </source>
</evidence>
<feature type="transmembrane region" description="Helical" evidence="6">
    <location>
        <begin position="220"/>
        <end position="239"/>
    </location>
</feature>
<dbReference type="EMBL" id="KQ964273">
    <property type="protein sequence ID" value="KXJ85908.1"/>
    <property type="molecule type" value="Genomic_DNA"/>
</dbReference>
<feature type="transmembrane region" description="Helical" evidence="6">
    <location>
        <begin position="490"/>
        <end position="510"/>
    </location>
</feature>
<feature type="transmembrane region" description="Helical" evidence="6">
    <location>
        <begin position="245"/>
        <end position="265"/>
    </location>
</feature>
<comment type="subcellular location">
    <subcellularLocation>
        <location evidence="1">Membrane</location>
        <topology evidence="1">Multi-pass membrane protein</topology>
    </subcellularLocation>
</comment>
<dbReference type="GO" id="GO:0022857">
    <property type="term" value="F:transmembrane transporter activity"/>
    <property type="evidence" value="ECO:0007669"/>
    <property type="project" value="InterPro"/>
</dbReference>
<organism evidence="7 8">
    <name type="scientific">Microdochium bolleyi</name>
    <dbReference type="NCBI Taxonomy" id="196109"/>
    <lineage>
        <taxon>Eukaryota</taxon>
        <taxon>Fungi</taxon>
        <taxon>Dikarya</taxon>
        <taxon>Ascomycota</taxon>
        <taxon>Pezizomycotina</taxon>
        <taxon>Sordariomycetes</taxon>
        <taxon>Xylariomycetidae</taxon>
        <taxon>Xylariales</taxon>
        <taxon>Microdochiaceae</taxon>
        <taxon>Microdochium</taxon>
    </lineage>
</organism>
<keyword evidence="8" id="KW-1185">Reference proteome</keyword>
<reference evidence="8" key="1">
    <citation type="submission" date="2016-02" db="EMBL/GenBank/DDBJ databases">
        <title>Draft genome sequence of Microdochium bolleyi, a fungal endophyte of beachgrass.</title>
        <authorList>
            <consortium name="DOE Joint Genome Institute"/>
            <person name="David A.S."/>
            <person name="May G."/>
            <person name="Haridas S."/>
            <person name="Lim J."/>
            <person name="Wang M."/>
            <person name="Labutti K."/>
            <person name="Lipzen A."/>
            <person name="Barry K."/>
            <person name="Grigoriev I.V."/>
        </authorList>
    </citation>
    <scope>NUCLEOTIDE SEQUENCE [LARGE SCALE GENOMIC DNA]</scope>
    <source>
        <strain evidence="8">J235TASD1</strain>
    </source>
</reference>
<dbReference type="OrthoDB" id="3026777at2759"/>
<evidence type="ECO:0000256" key="2">
    <source>
        <dbReference type="ARBA" id="ARBA00022692"/>
    </source>
</evidence>
<feature type="transmembrane region" description="Helical" evidence="6">
    <location>
        <begin position="422"/>
        <end position="443"/>
    </location>
</feature>
<dbReference type="PANTHER" id="PTHR23507">
    <property type="entry name" value="ZGC:174356"/>
    <property type="match status" value="1"/>
</dbReference>
<dbReference type="GO" id="GO:0016020">
    <property type="term" value="C:membrane"/>
    <property type="evidence" value="ECO:0007669"/>
    <property type="project" value="UniProtKB-SubCell"/>
</dbReference>
<feature type="transmembrane region" description="Helical" evidence="6">
    <location>
        <begin position="149"/>
        <end position="172"/>
    </location>
</feature>
<feature type="compositionally biased region" description="Basic and acidic residues" evidence="5">
    <location>
        <begin position="15"/>
        <end position="25"/>
    </location>
</feature>
<accession>A0A136IMA2</accession>
<evidence type="ECO:0000256" key="6">
    <source>
        <dbReference type="SAM" id="Phobius"/>
    </source>
</evidence>
<feature type="transmembrane region" description="Helical" evidence="6">
    <location>
        <begin position="455"/>
        <end position="484"/>
    </location>
</feature>
<dbReference type="Pfam" id="PF07690">
    <property type="entry name" value="MFS_1"/>
    <property type="match status" value="1"/>
</dbReference>
<evidence type="ECO:0000256" key="1">
    <source>
        <dbReference type="ARBA" id="ARBA00004141"/>
    </source>
</evidence>
<name>A0A136IMA2_9PEZI</name>
<keyword evidence="2 6" id="KW-0812">Transmembrane</keyword>
<protein>
    <submittedName>
        <fullName evidence="7">Major facilitator superfamily domain-containing protein</fullName>
    </submittedName>
</protein>
<feature type="transmembrane region" description="Helical" evidence="6">
    <location>
        <begin position="351"/>
        <end position="372"/>
    </location>
</feature>
<dbReference type="SUPFAM" id="SSF103473">
    <property type="entry name" value="MFS general substrate transporter"/>
    <property type="match status" value="1"/>
</dbReference>
<feature type="transmembrane region" description="Helical" evidence="6">
    <location>
        <begin position="314"/>
        <end position="339"/>
    </location>
</feature>
<gene>
    <name evidence="7" type="ORF">Micbo1qcDRAFT_127229</name>
</gene>
<evidence type="ECO:0000313" key="7">
    <source>
        <dbReference type="EMBL" id="KXJ85908.1"/>
    </source>
</evidence>
<dbReference type="InterPro" id="IPR036259">
    <property type="entry name" value="MFS_trans_sf"/>
</dbReference>
<feature type="transmembrane region" description="Helical" evidence="6">
    <location>
        <begin position="116"/>
        <end position="137"/>
    </location>
</feature>
<keyword evidence="3 6" id="KW-1133">Transmembrane helix</keyword>
<feature type="transmembrane region" description="Helical" evidence="6">
    <location>
        <begin position="184"/>
        <end position="208"/>
    </location>
</feature>
<dbReference type="AlphaFoldDB" id="A0A136IMA2"/>
<proteinExistence type="predicted"/>
<sequence>MEQTRILPGAARNSTGDHDGAEHPTETTGLLSEVQSVHTTGSAGIPDSVGAVRTVGLLCAIIFTASTAGGFQGLPAARTFEGILCQQYYTSHERTLVSLSLPSEDDCKISAIQSQLVYLFAVNNAATAAVGCLAAMPWGIAADKYGRRFVLAICLYSSALSMAIFILVAWFSDVVPVKLIWTSSLTGLIGGGNAVVMASLSGMLADVLPEAERAVGFMRINVAAMLGHLIAPTVAGALMPVVGSWVLMSLGFLLMIAAAASTGLLPETLRTGDKTTEGREGDESPKADKIWKGGFNQVLSALKDSAGVLQSRSLILLVVTTLLALPASLCTLNLLSLYTSARFHIRLAETGYIQTAFGIAQAIVALVLLPWLSRNTNSARWAPSLQLFGTEVRRDLSLTRLSLAALTLGATVLGLAPSLPYFTAGLAVMALGSAAEGLIMGLMSTYVTADHRARLYTLIGILQVVSACYSDPMLAACYAAGLQLGGVWRGLPYLCVAVFCAVQGVLVGFVRVPRRE</sequence>
<evidence type="ECO:0000313" key="8">
    <source>
        <dbReference type="Proteomes" id="UP000070501"/>
    </source>
</evidence>
<dbReference type="Proteomes" id="UP000070501">
    <property type="component" value="Unassembled WGS sequence"/>
</dbReference>
<evidence type="ECO:0000256" key="3">
    <source>
        <dbReference type="ARBA" id="ARBA00022989"/>
    </source>
</evidence>
<keyword evidence="4 6" id="KW-0472">Membrane</keyword>
<feature type="region of interest" description="Disordered" evidence="5">
    <location>
        <begin position="1"/>
        <end position="25"/>
    </location>
</feature>
<dbReference type="PANTHER" id="PTHR23507:SF1">
    <property type="entry name" value="FI18259P1-RELATED"/>
    <property type="match status" value="1"/>
</dbReference>
<dbReference type="InterPro" id="IPR011701">
    <property type="entry name" value="MFS"/>
</dbReference>
<evidence type="ECO:0000256" key="5">
    <source>
        <dbReference type="SAM" id="MobiDB-lite"/>
    </source>
</evidence>
<feature type="transmembrane region" description="Helical" evidence="6">
    <location>
        <begin position="398"/>
        <end position="416"/>
    </location>
</feature>
<dbReference type="Gene3D" id="1.20.1250.20">
    <property type="entry name" value="MFS general substrate transporter like domains"/>
    <property type="match status" value="2"/>
</dbReference>